<dbReference type="RefSeq" id="WP_135194649.1">
    <property type="nucleotide sequence ID" value="NZ_SPVH01000006.1"/>
</dbReference>
<dbReference type="OrthoDB" id="1550485at2"/>
<evidence type="ECO:0000313" key="1">
    <source>
        <dbReference type="EMBL" id="TFW12164.1"/>
    </source>
</evidence>
<dbReference type="InterPro" id="IPR043519">
    <property type="entry name" value="NT_sf"/>
</dbReference>
<evidence type="ECO:0000313" key="2">
    <source>
        <dbReference type="Proteomes" id="UP000298216"/>
    </source>
</evidence>
<keyword evidence="1" id="KW-0808">Transferase</keyword>
<protein>
    <submittedName>
        <fullName evidence="1">Nucleotidyltransferase</fullName>
    </submittedName>
</protein>
<comment type="caution">
    <text evidence="1">The sequence shown here is derived from an EMBL/GenBank/DDBJ whole genome shotgun (WGS) entry which is preliminary data.</text>
</comment>
<dbReference type="SUPFAM" id="SSF81301">
    <property type="entry name" value="Nucleotidyltransferase"/>
    <property type="match status" value="1"/>
</dbReference>
<dbReference type="PROSITE" id="PS50152">
    <property type="entry name" value="25A_SYNTH_3"/>
    <property type="match status" value="1"/>
</dbReference>
<accession>A0A4Y9RSW0</accession>
<dbReference type="Gene3D" id="3.30.460.10">
    <property type="entry name" value="Beta Polymerase, domain 2"/>
    <property type="match status" value="1"/>
</dbReference>
<gene>
    <name evidence="1" type="ORF">EGY25_08935</name>
</gene>
<reference evidence="1 2" key="1">
    <citation type="submission" date="2019-03" db="EMBL/GenBank/DDBJ databases">
        <title>Draft genome of Brevundimonas sp. a heavy metal resistant soil bacteria.</title>
        <authorList>
            <person name="Soto J."/>
        </authorList>
    </citation>
    <scope>NUCLEOTIDE SEQUENCE [LARGE SCALE GENOMIC DNA]</scope>
    <source>
        <strain evidence="1 2">B-10</strain>
    </source>
</reference>
<proteinExistence type="predicted"/>
<organism evidence="1 2">
    <name type="scientific">Brevundimonas intermedia</name>
    <dbReference type="NCBI Taxonomy" id="74315"/>
    <lineage>
        <taxon>Bacteria</taxon>
        <taxon>Pseudomonadati</taxon>
        <taxon>Pseudomonadota</taxon>
        <taxon>Alphaproteobacteria</taxon>
        <taxon>Caulobacterales</taxon>
        <taxon>Caulobacteraceae</taxon>
        <taxon>Brevundimonas</taxon>
    </lineage>
</organism>
<dbReference type="EMBL" id="SPVH01000006">
    <property type="protein sequence ID" value="TFW12164.1"/>
    <property type="molecule type" value="Genomic_DNA"/>
</dbReference>
<name>A0A4Y9RSW0_9CAUL</name>
<sequence length="258" mass="28325">MKRILKLPPDQHLRTVLARHSIDTGPNSAVRGVQATLLPLIVRWSGASLVDVKTSGSFAKGTAVRGGTDVDLFISLSSSLQTPLKEIYETLNAAVTVGGYVARRQNVSVGLTVGHWKVDLTPGRRQDQFGNYHSLWSTKTGSWLQTNIAEHCRVVSGSGRLDEIRLIKIWRNRYGLDFPSFYLELFVIEALKGARIGNLQQNIVTILEAIRDKIAVWRFADPANTNNIVSDTVTAGGKSNLSAAARNALASQWTTVFQ</sequence>
<dbReference type="AlphaFoldDB" id="A0A4Y9RSW0"/>
<keyword evidence="2" id="KW-1185">Reference proteome</keyword>
<dbReference type="GO" id="GO:0016740">
    <property type="term" value="F:transferase activity"/>
    <property type="evidence" value="ECO:0007669"/>
    <property type="project" value="UniProtKB-KW"/>
</dbReference>
<dbReference type="Proteomes" id="UP000298216">
    <property type="component" value="Unassembled WGS sequence"/>
</dbReference>